<organism evidence="3 4">
    <name type="scientific">Comamonas serinivorans</name>
    <dbReference type="NCBI Taxonomy" id="1082851"/>
    <lineage>
        <taxon>Bacteria</taxon>
        <taxon>Pseudomonadati</taxon>
        <taxon>Pseudomonadota</taxon>
        <taxon>Betaproteobacteria</taxon>
        <taxon>Burkholderiales</taxon>
        <taxon>Comamonadaceae</taxon>
        <taxon>Comamonas</taxon>
    </lineage>
</organism>
<gene>
    <name evidence="3" type="ORF">CCO03_14905</name>
</gene>
<evidence type="ECO:0000259" key="2">
    <source>
        <dbReference type="PROSITE" id="PS51781"/>
    </source>
</evidence>
<dbReference type="InterPro" id="IPR010466">
    <property type="entry name" value="DUF1058"/>
</dbReference>
<sequence>MFKRFTAASFLLASLVVTALPSAALAQQMVSISKTEANMRTGPGTHHAVSWSLVKGFPLQVVSRKGNWLQVRDFENDRGWVFRSLTGSSPHHIVKANVANLRSEPTTRSQVAGKLVYGEVVTTLDKRPGWVKVQRDTGVKGWVSDNLLWGW</sequence>
<dbReference type="PANTHER" id="PTHR34408:SF1">
    <property type="entry name" value="GLYCOSYL HYDROLASE FAMILY 19 DOMAIN-CONTAINING PROTEIN HI_1415"/>
    <property type="match status" value="1"/>
</dbReference>
<reference evidence="3 4" key="1">
    <citation type="submission" date="2017-05" db="EMBL/GenBank/DDBJ databases">
        <authorList>
            <person name="Song R."/>
            <person name="Chenine A.L."/>
            <person name="Ruprecht R.M."/>
        </authorList>
    </citation>
    <scope>NUCLEOTIDE SEQUENCE [LARGE SCALE GENOMIC DNA]</scope>
    <source>
        <strain evidence="3 4">DSM 26136</strain>
    </source>
</reference>
<evidence type="ECO:0000313" key="4">
    <source>
        <dbReference type="Proteomes" id="UP000196138"/>
    </source>
</evidence>
<proteinExistence type="predicted"/>
<evidence type="ECO:0000256" key="1">
    <source>
        <dbReference type="SAM" id="SignalP"/>
    </source>
</evidence>
<dbReference type="SMART" id="SM00287">
    <property type="entry name" value="SH3b"/>
    <property type="match status" value="2"/>
</dbReference>
<feature type="chain" id="PRO_5012733758" evidence="1">
    <location>
        <begin position="27"/>
        <end position="151"/>
    </location>
</feature>
<dbReference type="OrthoDB" id="5297720at2"/>
<dbReference type="RefSeq" id="WP_087282324.1">
    <property type="nucleotide sequence ID" value="NZ_CP021455.1"/>
</dbReference>
<dbReference type="InterPro" id="IPR003646">
    <property type="entry name" value="SH3-like_bac-type"/>
</dbReference>
<dbReference type="InterPro" id="IPR052354">
    <property type="entry name" value="Cell_Wall_Dynamics_Protein"/>
</dbReference>
<protein>
    <submittedName>
        <fullName evidence="3">Peptide-binding protein</fullName>
    </submittedName>
</protein>
<keyword evidence="4" id="KW-1185">Reference proteome</keyword>
<dbReference type="PANTHER" id="PTHR34408">
    <property type="entry name" value="FAMILY PROTEIN, PUTATIVE-RELATED"/>
    <property type="match status" value="1"/>
</dbReference>
<accession>A0A1Y0ERC1</accession>
<dbReference type="PROSITE" id="PS51781">
    <property type="entry name" value="SH3B"/>
    <property type="match status" value="1"/>
</dbReference>
<evidence type="ECO:0000313" key="3">
    <source>
        <dbReference type="EMBL" id="ARU05802.1"/>
    </source>
</evidence>
<dbReference type="Proteomes" id="UP000196138">
    <property type="component" value="Chromosome"/>
</dbReference>
<dbReference type="EMBL" id="CP021455">
    <property type="protein sequence ID" value="ARU05802.1"/>
    <property type="molecule type" value="Genomic_DNA"/>
</dbReference>
<name>A0A1Y0ERC1_9BURK</name>
<dbReference type="Pfam" id="PF06347">
    <property type="entry name" value="SH3_4"/>
    <property type="match status" value="1"/>
</dbReference>
<feature type="signal peptide" evidence="1">
    <location>
        <begin position="1"/>
        <end position="26"/>
    </location>
</feature>
<keyword evidence="1" id="KW-0732">Signal</keyword>
<dbReference type="Gene3D" id="2.30.30.40">
    <property type="entry name" value="SH3 Domains"/>
    <property type="match status" value="2"/>
</dbReference>
<feature type="domain" description="SH3b" evidence="2">
    <location>
        <begin position="89"/>
        <end position="151"/>
    </location>
</feature>
<dbReference type="Pfam" id="PF08239">
    <property type="entry name" value="SH3_3"/>
    <property type="match status" value="1"/>
</dbReference>
<dbReference type="KEGG" id="cser:CCO03_14905"/>
<dbReference type="AlphaFoldDB" id="A0A1Y0ERC1"/>